<keyword evidence="4" id="KW-0853">WD repeat</keyword>
<keyword evidence="10 12" id="KW-0508">mRNA splicing</keyword>
<dbReference type="EC" id="2.3.2.27" evidence="12"/>
<keyword evidence="7 12" id="KW-0747">Spliceosome</keyword>
<dbReference type="GO" id="GO:0000398">
    <property type="term" value="P:mRNA splicing, via spliceosome"/>
    <property type="evidence" value="ECO:0007669"/>
    <property type="project" value="InterPro"/>
</dbReference>
<dbReference type="GO" id="GO:0061630">
    <property type="term" value="F:ubiquitin protein ligase activity"/>
    <property type="evidence" value="ECO:0007669"/>
    <property type="project" value="UniProtKB-UniRule"/>
</dbReference>
<accession>A0AAV5S060</accession>
<dbReference type="PANTHER" id="PTHR43995">
    <property type="entry name" value="PRE-MRNA-PROCESSING FACTOR 19"/>
    <property type="match status" value="1"/>
</dbReference>
<protein>
    <recommendedName>
        <fullName evidence="12">Pre-mRNA-processing factor 19</fullName>
        <ecNumber evidence="12">2.3.2.27</ecNumber>
    </recommendedName>
</protein>
<dbReference type="AlphaFoldDB" id="A0AAV5S060"/>
<keyword evidence="15" id="KW-1185">Reference proteome</keyword>
<evidence type="ECO:0000256" key="12">
    <source>
        <dbReference type="RuleBase" id="RU367101"/>
    </source>
</evidence>
<proteinExistence type="inferred from homology"/>
<evidence type="ECO:0000256" key="11">
    <source>
        <dbReference type="ARBA" id="ARBA00023242"/>
    </source>
</evidence>
<dbReference type="PROSITE" id="PS51698">
    <property type="entry name" value="U_BOX"/>
    <property type="match status" value="1"/>
</dbReference>
<evidence type="ECO:0000256" key="8">
    <source>
        <dbReference type="ARBA" id="ARBA00022737"/>
    </source>
</evidence>
<feature type="domain" description="U-box" evidence="13">
    <location>
        <begin position="1"/>
        <end position="71"/>
    </location>
</feature>
<evidence type="ECO:0000256" key="3">
    <source>
        <dbReference type="ARBA" id="ARBA00006388"/>
    </source>
</evidence>
<gene>
    <name evidence="14" type="ORF">DAKH74_027350</name>
</gene>
<comment type="pathway">
    <text evidence="2 12">Protein modification; protein ubiquitination.</text>
</comment>
<keyword evidence="6 12" id="KW-0808">Transferase</keyword>
<evidence type="ECO:0000256" key="5">
    <source>
        <dbReference type="ARBA" id="ARBA00022664"/>
    </source>
</evidence>
<keyword evidence="12" id="KW-0227">DNA damage</keyword>
<dbReference type="Pfam" id="PF08606">
    <property type="entry name" value="Prp19"/>
    <property type="match status" value="1"/>
</dbReference>
<evidence type="ECO:0000259" key="13">
    <source>
        <dbReference type="PROSITE" id="PS51698"/>
    </source>
</evidence>
<dbReference type="EMBL" id="BTGD01000006">
    <property type="protein sequence ID" value="GMM56119.1"/>
    <property type="molecule type" value="Genomic_DNA"/>
</dbReference>
<comment type="catalytic activity">
    <reaction evidence="12">
        <text>S-ubiquitinyl-[E2 ubiquitin-conjugating enzyme]-L-cysteine + [acceptor protein]-L-lysine = [E2 ubiquitin-conjugating enzyme]-L-cysteine + N(6)-ubiquitinyl-[acceptor protein]-L-lysine.</text>
        <dbReference type="EC" id="2.3.2.27"/>
    </reaction>
</comment>
<comment type="subcellular location">
    <subcellularLocation>
        <location evidence="1 12">Nucleus</location>
    </subcellularLocation>
</comment>
<keyword evidence="11 12" id="KW-0539">Nucleus</keyword>
<evidence type="ECO:0000256" key="7">
    <source>
        <dbReference type="ARBA" id="ARBA00022728"/>
    </source>
</evidence>
<evidence type="ECO:0000313" key="15">
    <source>
        <dbReference type="Proteomes" id="UP001377567"/>
    </source>
</evidence>
<keyword evidence="12" id="KW-0234">DNA repair</keyword>
<evidence type="ECO:0000256" key="1">
    <source>
        <dbReference type="ARBA" id="ARBA00004123"/>
    </source>
</evidence>
<dbReference type="GO" id="GO:0006281">
    <property type="term" value="P:DNA repair"/>
    <property type="evidence" value="ECO:0007669"/>
    <property type="project" value="UniProtKB-KW"/>
</dbReference>
<evidence type="ECO:0000256" key="10">
    <source>
        <dbReference type="ARBA" id="ARBA00023187"/>
    </source>
</evidence>
<sequence>MFCAISGKPARNPVLSPSSKCIFEKNLLEQYVQENGKDPVSNQPMKTEDIIVISQTAQQSSLTSTVASSTLNTNYSIPSLLSTLQNEWDALMLENFKLRKQLDQMSKEFSTALFQRDAAKLVAARLLEEKAVKLDDIDKVVSVYANESQPKVEQTPASSEKTFGILGVTEPLPKDVIQHMLQQTKAYMKNTIPSKFHQPALPSEDAKMHASVEAISVRETYADTQYVDYTKGEIIIPLFDKSDKKLVIYSPDATEPSRYDWSAWEDPLLLCFAQKSNHMVVSENEKLCVVANETGAIDNSFDVNGRDVLLAFNHEQVMPDYCLVVTSDGRIGYHALLSDAKQPDHILTSGNPLANFHGSALHKDGLLLALWNDREVMIVNLADLQAAPTMLKVNAQIPIEDSIIRVVFSGDGKTMFIQAGDALFPCDLRQDQLSVIDDPNLYFSRSKKLIWNPDPRGKLLVTVETHNDSKIVYAITFDKKSGTWNRVYTQTVKDEGDYSGSLALFPYCENANESHLALLELTKGGVTRWSV</sequence>
<dbReference type="GO" id="GO:0005737">
    <property type="term" value="C:cytoplasm"/>
    <property type="evidence" value="ECO:0007669"/>
    <property type="project" value="TreeGrafter"/>
</dbReference>
<comment type="caution">
    <text evidence="14">The sequence shown here is derived from an EMBL/GenBank/DDBJ whole genome shotgun (WGS) entry which is preliminary data.</text>
</comment>
<dbReference type="GO" id="GO:0000974">
    <property type="term" value="C:Prp19 complex"/>
    <property type="evidence" value="ECO:0007669"/>
    <property type="project" value="UniProtKB-UniRule"/>
</dbReference>
<comment type="similarity">
    <text evidence="3 12">Belongs to the WD repeat PRP19 family.</text>
</comment>
<dbReference type="Gene3D" id="3.30.40.10">
    <property type="entry name" value="Zinc/RING finger domain, C3HC4 (zinc finger)"/>
    <property type="match status" value="1"/>
</dbReference>
<keyword evidence="5 12" id="KW-0507">mRNA processing</keyword>
<dbReference type="CDD" id="cd16656">
    <property type="entry name" value="RING-Ubox_PRP19"/>
    <property type="match status" value="1"/>
</dbReference>
<dbReference type="SUPFAM" id="SSF57850">
    <property type="entry name" value="RING/U-box"/>
    <property type="match status" value="1"/>
</dbReference>
<dbReference type="GO" id="GO:0070534">
    <property type="term" value="P:protein K63-linked ubiquitination"/>
    <property type="evidence" value="ECO:0007669"/>
    <property type="project" value="UniProtKB-UniRule"/>
</dbReference>
<evidence type="ECO:0000256" key="9">
    <source>
        <dbReference type="ARBA" id="ARBA00022786"/>
    </source>
</evidence>
<comment type="function">
    <text evidence="12">Ubiquitin-protein ligase which is mainly involved pre-mRNA splicing and DNA repair. Required for pre-mRNA splicing as component of the spliceosome.</text>
</comment>
<dbReference type="InterPro" id="IPR038959">
    <property type="entry name" value="Prp19"/>
</dbReference>
<dbReference type="Proteomes" id="UP001377567">
    <property type="component" value="Unassembled WGS sequence"/>
</dbReference>
<dbReference type="GO" id="GO:0071006">
    <property type="term" value="C:U2-type catalytic step 1 spliceosome"/>
    <property type="evidence" value="ECO:0007669"/>
    <property type="project" value="TreeGrafter"/>
</dbReference>
<dbReference type="InterPro" id="IPR013915">
    <property type="entry name" value="Prp19_cc"/>
</dbReference>
<dbReference type="InterPro" id="IPR011044">
    <property type="entry name" value="Quino_amine_DH_bsu"/>
</dbReference>
<dbReference type="InterPro" id="IPR003613">
    <property type="entry name" value="Ubox_domain"/>
</dbReference>
<evidence type="ECO:0000256" key="2">
    <source>
        <dbReference type="ARBA" id="ARBA00004906"/>
    </source>
</evidence>
<comment type="subunit">
    <text evidence="12">Homotetramer.</text>
</comment>
<name>A0AAV5S060_MAUHU</name>
<dbReference type="SMART" id="SM00504">
    <property type="entry name" value="Ubox"/>
    <property type="match status" value="1"/>
</dbReference>
<keyword evidence="9 12" id="KW-0833">Ubl conjugation pathway</keyword>
<keyword evidence="8" id="KW-0677">Repeat</keyword>
<dbReference type="PANTHER" id="PTHR43995:SF1">
    <property type="entry name" value="PRE-MRNA-PROCESSING FACTOR 19"/>
    <property type="match status" value="1"/>
</dbReference>
<organism evidence="14 15">
    <name type="scientific">Maudiozyma humilis</name>
    <name type="common">Sour dough yeast</name>
    <name type="synonym">Kazachstania humilis</name>
    <dbReference type="NCBI Taxonomy" id="51915"/>
    <lineage>
        <taxon>Eukaryota</taxon>
        <taxon>Fungi</taxon>
        <taxon>Dikarya</taxon>
        <taxon>Ascomycota</taxon>
        <taxon>Saccharomycotina</taxon>
        <taxon>Saccharomycetes</taxon>
        <taxon>Saccharomycetales</taxon>
        <taxon>Saccharomycetaceae</taxon>
        <taxon>Maudiozyma</taxon>
    </lineage>
</organism>
<reference evidence="14 15" key="1">
    <citation type="journal article" date="2023" name="Elife">
        <title>Identification of key yeast species and microbe-microbe interactions impacting larval growth of Drosophila in the wild.</title>
        <authorList>
            <person name="Mure A."/>
            <person name="Sugiura Y."/>
            <person name="Maeda R."/>
            <person name="Honda K."/>
            <person name="Sakurai N."/>
            <person name="Takahashi Y."/>
            <person name="Watada M."/>
            <person name="Katoh T."/>
            <person name="Gotoh A."/>
            <person name="Gotoh Y."/>
            <person name="Taniguchi I."/>
            <person name="Nakamura K."/>
            <person name="Hayashi T."/>
            <person name="Katayama T."/>
            <person name="Uemura T."/>
            <person name="Hattori Y."/>
        </authorList>
    </citation>
    <scope>NUCLEOTIDE SEQUENCE [LARGE SCALE GENOMIC DNA]</scope>
    <source>
        <strain evidence="14 15">KH-74</strain>
    </source>
</reference>
<dbReference type="FunFam" id="3.30.40.10:FF:000027">
    <property type="entry name" value="Pre-mRNA-processing factor 19, putative"/>
    <property type="match status" value="1"/>
</dbReference>
<evidence type="ECO:0000256" key="4">
    <source>
        <dbReference type="ARBA" id="ARBA00022574"/>
    </source>
</evidence>
<evidence type="ECO:0000256" key="6">
    <source>
        <dbReference type="ARBA" id="ARBA00022679"/>
    </source>
</evidence>
<dbReference type="SUPFAM" id="SSF50969">
    <property type="entry name" value="YVTN repeat-like/Quinoprotein amine dehydrogenase"/>
    <property type="match status" value="1"/>
</dbReference>
<dbReference type="InterPro" id="IPR055340">
    <property type="entry name" value="RING-Ubox_PRP19"/>
</dbReference>
<dbReference type="InterPro" id="IPR013083">
    <property type="entry name" value="Znf_RING/FYVE/PHD"/>
</dbReference>
<evidence type="ECO:0000313" key="14">
    <source>
        <dbReference type="EMBL" id="GMM56119.1"/>
    </source>
</evidence>